<protein>
    <submittedName>
        <fullName evidence="1">Uncharacterized protein</fullName>
    </submittedName>
</protein>
<dbReference type="RefSeq" id="WP_058937735.1">
    <property type="nucleotide sequence ID" value="NZ_LLYW01000001.1"/>
</dbReference>
<dbReference type="EMBL" id="LLYW01000001">
    <property type="protein sequence ID" value="KUH34835.1"/>
    <property type="molecule type" value="Genomic_DNA"/>
</dbReference>
<gene>
    <name evidence="1" type="ORF">APY94_00225</name>
</gene>
<dbReference type="AlphaFoldDB" id="A0A100XZX8"/>
<dbReference type="Proteomes" id="UP000053462">
    <property type="component" value="Unassembled WGS sequence"/>
</dbReference>
<reference evidence="1 2" key="1">
    <citation type="submission" date="2015-10" db="EMBL/GenBank/DDBJ databases">
        <title>Draft genome sequence of Thermococcus celericrescens strain DSM 17994.</title>
        <authorList>
            <person name="Hong S.-J."/>
            <person name="Park C.-E."/>
            <person name="Shin J.-H."/>
        </authorList>
    </citation>
    <scope>NUCLEOTIDE SEQUENCE [LARGE SCALE GENOMIC DNA]</scope>
    <source>
        <strain evidence="1 2">DSM 17994</strain>
    </source>
</reference>
<dbReference type="OrthoDB" id="359269at2157"/>
<sequence length="207" mass="23832">MSQEFHDENDLKTIEYLILLILGKAGGEISVLHLQKIFFFLWKFHPEVRRLVEFVPHLKGPFSDDLDDAIKNPLYVVDCWEYRPPRNKSKAEKAKGGYIVITDKGKRAYGKLIEGLKRKAQEDKDALALLSAVELIVPLYTKLSWDELLFLLYTDETNKEYSIKSELSRDVLENAESIVNRLVRKGIITEDMKAALLHRAKSAGWII</sequence>
<accession>A0A100XZX8</accession>
<evidence type="ECO:0000313" key="1">
    <source>
        <dbReference type="EMBL" id="KUH34835.1"/>
    </source>
</evidence>
<name>A0A100XZX8_9EURY</name>
<proteinExistence type="predicted"/>
<evidence type="ECO:0000313" key="2">
    <source>
        <dbReference type="Proteomes" id="UP000053462"/>
    </source>
</evidence>
<keyword evidence="2" id="KW-1185">Reference proteome</keyword>
<comment type="caution">
    <text evidence="1">The sequence shown here is derived from an EMBL/GenBank/DDBJ whole genome shotgun (WGS) entry which is preliminary data.</text>
</comment>
<dbReference type="STRING" id="227598.APY94_00225"/>
<organism evidence="1 2">
    <name type="scientific">Thermococcus celericrescens</name>
    <dbReference type="NCBI Taxonomy" id="227598"/>
    <lineage>
        <taxon>Archaea</taxon>
        <taxon>Methanobacteriati</taxon>
        <taxon>Methanobacteriota</taxon>
        <taxon>Thermococci</taxon>
        <taxon>Thermococcales</taxon>
        <taxon>Thermococcaceae</taxon>
        <taxon>Thermococcus</taxon>
    </lineage>
</organism>